<sequence length="109" mass="12425">MPPVLAAPGVLDHIEEPDRADGQRRAVWPYRTPQLTLDDARVFRAGRVRQAYVWDARVVAQRVGTEHAADGGPDPFAEHRERLTGQVQIEIHKDPGCARELWAPNRRWQ</sequence>
<dbReference type="EMBL" id="BAABAT010000037">
    <property type="protein sequence ID" value="GAA4259699.1"/>
    <property type="molecule type" value="Genomic_DNA"/>
</dbReference>
<evidence type="ECO:0000313" key="3">
    <source>
        <dbReference type="Proteomes" id="UP001500620"/>
    </source>
</evidence>
<reference evidence="3" key="1">
    <citation type="journal article" date="2019" name="Int. J. Syst. Evol. Microbiol.">
        <title>The Global Catalogue of Microorganisms (GCM) 10K type strain sequencing project: providing services to taxonomists for standard genome sequencing and annotation.</title>
        <authorList>
            <consortium name="The Broad Institute Genomics Platform"/>
            <consortium name="The Broad Institute Genome Sequencing Center for Infectious Disease"/>
            <person name="Wu L."/>
            <person name="Ma J."/>
        </authorList>
    </citation>
    <scope>NUCLEOTIDE SEQUENCE [LARGE SCALE GENOMIC DNA]</scope>
    <source>
        <strain evidence="3">JCM 17441</strain>
    </source>
</reference>
<gene>
    <name evidence="2" type="ORF">GCM10022255_085310</name>
</gene>
<proteinExistence type="predicted"/>
<protein>
    <submittedName>
        <fullName evidence="2">Uncharacterized protein</fullName>
    </submittedName>
</protein>
<organism evidence="2 3">
    <name type="scientific">Dactylosporangium darangshiense</name>
    <dbReference type="NCBI Taxonomy" id="579108"/>
    <lineage>
        <taxon>Bacteria</taxon>
        <taxon>Bacillati</taxon>
        <taxon>Actinomycetota</taxon>
        <taxon>Actinomycetes</taxon>
        <taxon>Micromonosporales</taxon>
        <taxon>Micromonosporaceae</taxon>
        <taxon>Dactylosporangium</taxon>
    </lineage>
</organism>
<name>A0ABP8DMK5_9ACTN</name>
<comment type="caution">
    <text evidence="2">The sequence shown here is derived from an EMBL/GenBank/DDBJ whole genome shotgun (WGS) entry which is preliminary data.</text>
</comment>
<dbReference type="Proteomes" id="UP001500620">
    <property type="component" value="Unassembled WGS sequence"/>
</dbReference>
<keyword evidence="3" id="KW-1185">Reference proteome</keyword>
<evidence type="ECO:0000313" key="2">
    <source>
        <dbReference type="EMBL" id="GAA4259699.1"/>
    </source>
</evidence>
<evidence type="ECO:0000256" key="1">
    <source>
        <dbReference type="SAM" id="MobiDB-lite"/>
    </source>
</evidence>
<feature type="compositionally biased region" description="Basic and acidic residues" evidence="1">
    <location>
        <begin position="12"/>
        <end position="22"/>
    </location>
</feature>
<feature type="region of interest" description="Disordered" evidence="1">
    <location>
        <begin position="1"/>
        <end position="22"/>
    </location>
</feature>
<accession>A0ABP8DMK5</accession>